<feature type="transmembrane region" description="Helical" evidence="12">
    <location>
        <begin position="65"/>
        <end position="87"/>
    </location>
</feature>
<evidence type="ECO:0000256" key="11">
    <source>
        <dbReference type="RuleBase" id="RU000688"/>
    </source>
</evidence>
<dbReference type="PRINTS" id="PR00245">
    <property type="entry name" value="OLFACTORYR"/>
</dbReference>
<dbReference type="Proteomes" id="UP001181693">
    <property type="component" value="Unassembled WGS sequence"/>
</dbReference>
<dbReference type="InterPro" id="IPR000725">
    <property type="entry name" value="Olfact_rcpt"/>
</dbReference>
<keyword evidence="9 11" id="KW-0675">Receptor</keyword>
<feature type="transmembrane region" description="Helical" evidence="12">
    <location>
        <begin position="31"/>
        <end position="53"/>
    </location>
</feature>
<evidence type="ECO:0000256" key="4">
    <source>
        <dbReference type="ARBA" id="ARBA00022692"/>
    </source>
</evidence>
<feature type="transmembrane region" description="Helical" evidence="12">
    <location>
        <begin position="107"/>
        <end position="126"/>
    </location>
</feature>
<dbReference type="GO" id="GO:0004930">
    <property type="term" value="F:G protein-coupled receptor activity"/>
    <property type="evidence" value="ECO:0007669"/>
    <property type="project" value="UniProtKB-KW"/>
</dbReference>
<feature type="domain" description="G-protein coupled receptors family 1 profile" evidence="13">
    <location>
        <begin position="47"/>
        <end position="296"/>
    </location>
</feature>
<evidence type="ECO:0000256" key="5">
    <source>
        <dbReference type="ARBA" id="ARBA00022725"/>
    </source>
</evidence>
<dbReference type="PROSITE" id="PS50262">
    <property type="entry name" value="G_PROTEIN_RECEP_F1_2"/>
    <property type="match status" value="1"/>
</dbReference>
<keyword evidence="4 11" id="KW-0812">Transmembrane</keyword>
<dbReference type="GO" id="GO:0005886">
    <property type="term" value="C:plasma membrane"/>
    <property type="evidence" value="ECO:0007669"/>
    <property type="project" value="UniProtKB-SubCell"/>
</dbReference>
<evidence type="ECO:0000259" key="13">
    <source>
        <dbReference type="PROSITE" id="PS50262"/>
    </source>
</evidence>
<dbReference type="FunFam" id="1.20.1070.10:FF:000001">
    <property type="entry name" value="Olfactory receptor"/>
    <property type="match status" value="1"/>
</dbReference>
<keyword evidence="15" id="KW-1185">Reference proteome</keyword>
<dbReference type="CDD" id="cd13954">
    <property type="entry name" value="7tmA_OR"/>
    <property type="match status" value="1"/>
</dbReference>
<evidence type="ECO:0000256" key="12">
    <source>
        <dbReference type="RuleBase" id="RU363047"/>
    </source>
</evidence>
<reference evidence="14" key="1">
    <citation type="thesis" date="2020" institute="ProQuest LLC" country="789 East Eisenhower Parkway, Ann Arbor, MI, USA">
        <title>Comparative Genomics and Chromosome Evolution.</title>
        <authorList>
            <person name="Mudd A.B."/>
        </authorList>
    </citation>
    <scope>NUCLEOTIDE SEQUENCE</scope>
    <source>
        <strain evidence="14">1538</strain>
        <tissue evidence="14">Blood</tissue>
    </source>
</reference>
<evidence type="ECO:0000256" key="3">
    <source>
        <dbReference type="ARBA" id="ARBA00022606"/>
    </source>
</evidence>
<evidence type="ECO:0000313" key="14">
    <source>
        <dbReference type="EMBL" id="DBA14053.1"/>
    </source>
</evidence>
<keyword evidence="7 11" id="KW-0297">G-protein coupled receptor</keyword>
<evidence type="ECO:0000256" key="1">
    <source>
        <dbReference type="ARBA" id="ARBA00004651"/>
    </source>
</evidence>
<protein>
    <recommendedName>
        <fullName evidence="12">Olfactory receptor</fullName>
    </recommendedName>
</protein>
<keyword evidence="8 12" id="KW-0472">Membrane</keyword>
<name>A0AAV2ZKB4_PYXAD</name>
<dbReference type="Gene3D" id="1.20.1070.10">
    <property type="entry name" value="Rhodopsin 7-helix transmembrane proteins"/>
    <property type="match status" value="1"/>
</dbReference>
<organism evidence="14 15">
    <name type="scientific">Pyxicephalus adspersus</name>
    <name type="common">African bullfrog</name>
    <dbReference type="NCBI Taxonomy" id="30357"/>
    <lineage>
        <taxon>Eukaryota</taxon>
        <taxon>Metazoa</taxon>
        <taxon>Chordata</taxon>
        <taxon>Craniata</taxon>
        <taxon>Vertebrata</taxon>
        <taxon>Euteleostomi</taxon>
        <taxon>Amphibia</taxon>
        <taxon>Batrachia</taxon>
        <taxon>Anura</taxon>
        <taxon>Neobatrachia</taxon>
        <taxon>Ranoidea</taxon>
        <taxon>Pyxicephalidae</taxon>
        <taxon>Pyxicephalinae</taxon>
        <taxon>Pyxicephalus</taxon>
    </lineage>
</organism>
<keyword evidence="3 12" id="KW-0716">Sensory transduction</keyword>
<feature type="transmembrane region" description="Helical" evidence="12">
    <location>
        <begin position="198"/>
        <end position="231"/>
    </location>
</feature>
<dbReference type="PROSITE" id="PS00237">
    <property type="entry name" value="G_PROTEIN_RECEP_F1_1"/>
    <property type="match status" value="1"/>
</dbReference>
<evidence type="ECO:0000256" key="2">
    <source>
        <dbReference type="ARBA" id="ARBA00022475"/>
    </source>
</evidence>
<evidence type="ECO:0000256" key="6">
    <source>
        <dbReference type="ARBA" id="ARBA00022989"/>
    </source>
</evidence>
<proteinExistence type="inferred from homology"/>
<comment type="similarity">
    <text evidence="11">Belongs to the G-protein coupled receptor 1 family.</text>
</comment>
<dbReference type="EMBL" id="DYDO01000013">
    <property type="protein sequence ID" value="DBA14053.1"/>
    <property type="molecule type" value="Genomic_DNA"/>
</dbReference>
<dbReference type="GO" id="GO:0004984">
    <property type="term" value="F:olfactory receptor activity"/>
    <property type="evidence" value="ECO:0007669"/>
    <property type="project" value="InterPro"/>
</dbReference>
<evidence type="ECO:0000256" key="9">
    <source>
        <dbReference type="ARBA" id="ARBA00023170"/>
    </source>
</evidence>
<keyword evidence="5 12" id="KW-0552">Olfaction</keyword>
<feature type="transmembrane region" description="Helical" evidence="12">
    <location>
        <begin position="146"/>
        <end position="168"/>
    </location>
</feature>
<comment type="caution">
    <text evidence="14">The sequence shown here is derived from an EMBL/GenBank/DDBJ whole genome shotgun (WGS) entry which is preliminary data.</text>
</comment>
<feature type="transmembrane region" description="Helical" evidence="12">
    <location>
        <begin position="243"/>
        <end position="266"/>
    </location>
</feature>
<keyword evidence="2 12" id="KW-1003">Cell membrane</keyword>
<keyword evidence="10 11" id="KW-0807">Transducer</keyword>
<dbReference type="PANTHER" id="PTHR26452">
    <property type="entry name" value="OLFACTORY RECEPTOR"/>
    <property type="match status" value="1"/>
</dbReference>
<evidence type="ECO:0000256" key="7">
    <source>
        <dbReference type="ARBA" id="ARBA00023040"/>
    </source>
</evidence>
<evidence type="ECO:0000256" key="8">
    <source>
        <dbReference type="ARBA" id="ARBA00023136"/>
    </source>
</evidence>
<sequence>MSMYVVLENSNQTFVGHFILLGLSNTLDVQIVVFLLLLMLYMVTLSGNILLIIMVRLHAHLQTPMYFFLTNLAIIDICFSSTVIPKILVNTITQDRTISFLGCATQLYFHLALGGTECLILAAMAFDRYNAICKPLQYNMIMDPKLCVCLAVGSWTLSFLISLLLAVVTFDLPYCKANQINHFFCEMPPMLHLSCADIWFSVVVECTSVVLVVAGSFILIIASYLFITLAIININSTRQRQKAFSTCASHLAVVSLFYGTALFMHLRPPSSYFPEQDKFVSVFYTVVTPAMNPIIYSIRNKEIKAAVKKSMTIVCL</sequence>
<keyword evidence="6 12" id="KW-1133">Transmembrane helix</keyword>
<dbReference type="SUPFAM" id="SSF81321">
    <property type="entry name" value="Family A G protein-coupled receptor-like"/>
    <property type="match status" value="1"/>
</dbReference>
<dbReference type="AlphaFoldDB" id="A0AAV2ZKB4"/>
<dbReference type="InterPro" id="IPR000276">
    <property type="entry name" value="GPCR_Rhodpsn"/>
</dbReference>
<gene>
    <name evidence="14" type="ORF">GDO54_005071</name>
</gene>
<dbReference type="PRINTS" id="PR00237">
    <property type="entry name" value="GPCRRHODOPSN"/>
</dbReference>
<evidence type="ECO:0000313" key="15">
    <source>
        <dbReference type="Proteomes" id="UP001181693"/>
    </source>
</evidence>
<dbReference type="InterPro" id="IPR017452">
    <property type="entry name" value="GPCR_Rhodpsn_7TM"/>
</dbReference>
<dbReference type="InterPro" id="IPR050516">
    <property type="entry name" value="Olfactory_GPCR"/>
</dbReference>
<accession>A0AAV2ZKB4</accession>
<comment type="subcellular location">
    <subcellularLocation>
        <location evidence="1 12">Cell membrane</location>
        <topology evidence="1 12">Multi-pass membrane protein</topology>
    </subcellularLocation>
</comment>
<evidence type="ECO:0000256" key="10">
    <source>
        <dbReference type="ARBA" id="ARBA00023224"/>
    </source>
</evidence>
<dbReference type="Pfam" id="PF13853">
    <property type="entry name" value="7tm_4"/>
    <property type="match status" value="1"/>
</dbReference>
<feature type="transmembrane region" description="Helical" evidence="12">
    <location>
        <begin position="278"/>
        <end position="298"/>
    </location>
</feature>